<dbReference type="InterPro" id="IPR036264">
    <property type="entry name" value="Bact_exopeptidase_dim_dom"/>
</dbReference>
<comment type="cofactor">
    <cofactor evidence="1">
        <name>Zn(2+)</name>
        <dbReference type="ChEBI" id="CHEBI:29105"/>
    </cofactor>
</comment>
<evidence type="ECO:0000256" key="9">
    <source>
        <dbReference type="ARBA" id="ARBA00023285"/>
    </source>
</evidence>
<keyword evidence="8" id="KW-0482">Metalloprotease</keyword>
<dbReference type="InterPro" id="IPR010964">
    <property type="entry name" value="M20A_pepV-rel"/>
</dbReference>
<evidence type="ECO:0000256" key="10">
    <source>
        <dbReference type="SAM" id="SignalP"/>
    </source>
</evidence>
<dbReference type="GO" id="GO:0008270">
    <property type="term" value="F:zinc ion binding"/>
    <property type="evidence" value="ECO:0007669"/>
    <property type="project" value="InterPro"/>
</dbReference>
<dbReference type="AlphaFoldDB" id="A0A9X8D7T0"/>
<dbReference type="GO" id="GO:0006526">
    <property type="term" value="P:L-arginine biosynthetic process"/>
    <property type="evidence" value="ECO:0007669"/>
    <property type="project" value="TreeGrafter"/>
</dbReference>
<dbReference type="Gene3D" id="3.30.70.360">
    <property type="match status" value="2"/>
</dbReference>
<dbReference type="GO" id="GO:0016805">
    <property type="term" value="F:dipeptidase activity"/>
    <property type="evidence" value="ECO:0007669"/>
    <property type="project" value="UniProtKB-KW"/>
</dbReference>
<dbReference type="NCBIfam" id="NF004809">
    <property type="entry name" value="PRK06156.1"/>
    <property type="match status" value="1"/>
</dbReference>
<protein>
    <submittedName>
        <fullName evidence="12">Dipeptidase</fullName>
    </submittedName>
</protein>
<reference evidence="12 13" key="1">
    <citation type="submission" date="2018-09" db="EMBL/GenBank/DDBJ databases">
        <title>Acidovorax cavernicola nov. sp. isolated from Gruta de las Maravillas (Aracena, Spain).</title>
        <authorList>
            <person name="Jurado V."/>
            <person name="Gutierrez-Patricio S."/>
            <person name="Gonzalez-Pimentel J.L."/>
            <person name="Miller A.Z."/>
            <person name="Laiz L."/>
            <person name="Saiz-Jimenez C."/>
        </authorList>
    </citation>
    <scope>NUCLEOTIDE SEQUENCE [LARGE SCALE GENOMIC DNA]</scope>
    <source>
        <strain evidence="12 13">1011MAR4D40.2</strain>
    </source>
</reference>
<feature type="chain" id="PRO_5040856523" evidence="10">
    <location>
        <begin position="27"/>
        <end position="582"/>
    </location>
</feature>
<dbReference type="InterPro" id="IPR050072">
    <property type="entry name" value="Peptidase_M20A"/>
</dbReference>
<dbReference type="Proteomes" id="UP000265619">
    <property type="component" value="Unassembled WGS sequence"/>
</dbReference>
<dbReference type="RefSeq" id="WP_119552656.1">
    <property type="nucleotide sequence ID" value="NZ_QXMN01000004.1"/>
</dbReference>
<name>A0A9X8D7T0_9BURK</name>
<accession>A0A9X8D7T0</accession>
<dbReference type="InterPro" id="IPR002933">
    <property type="entry name" value="Peptidase_M20"/>
</dbReference>
<keyword evidence="3" id="KW-0645">Protease</keyword>
<comment type="caution">
    <text evidence="12">The sequence shown here is derived from an EMBL/GenBank/DDBJ whole genome shotgun (WGS) entry which is preliminary data.</text>
</comment>
<dbReference type="SUPFAM" id="SSF55031">
    <property type="entry name" value="Bacterial exopeptidase dimerisation domain"/>
    <property type="match status" value="1"/>
</dbReference>
<keyword evidence="5" id="KW-0378">Hydrolase</keyword>
<evidence type="ECO:0000256" key="3">
    <source>
        <dbReference type="ARBA" id="ARBA00022670"/>
    </source>
</evidence>
<gene>
    <name evidence="12" type="ORF">D3H34_06670</name>
</gene>
<evidence type="ECO:0000256" key="2">
    <source>
        <dbReference type="ARBA" id="ARBA00006247"/>
    </source>
</evidence>
<organism evidence="12 13">
    <name type="scientific">Acidovorax cavernicola</name>
    <dbReference type="NCBI Taxonomy" id="1675792"/>
    <lineage>
        <taxon>Bacteria</taxon>
        <taxon>Pseudomonadati</taxon>
        <taxon>Pseudomonadota</taxon>
        <taxon>Betaproteobacteria</taxon>
        <taxon>Burkholderiales</taxon>
        <taxon>Comamonadaceae</taxon>
        <taxon>Acidovorax</taxon>
    </lineage>
</organism>
<dbReference type="PANTHER" id="PTHR43808:SF31">
    <property type="entry name" value="N-ACETYL-L-CITRULLINE DEACETYLASE"/>
    <property type="match status" value="1"/>
</dbReference>
<dbReference type="EMBL" id="QXMN01000004">
    <property type="protein sequence ID" value="RIX83673.1"/>
    <property type="molecule type" value="Genomic_DNA"/>
</dbReference>
<evidence type="ECO:0000256" key="6">
    <source>
        <dbReference type="ARBA" id="ARBA00022833"/>
    </source>
</evidence>
<dbReference type="Gene3D" id="3.40.630.10">
    <property type="entry name" value="Zn peptidases"/>
    <property type="match status" value="1"/>
</dbReference>
<feature type="domain" description="Peptidase M20 dimerisation" evidence="11">
    <location>
        <begin position="356"/>
        <end position="474"/>
    </location>
</feature>
<dbReference type="SUPFAM" id="SSF53187">
    <property type="entry name" value="Zn-dependent exopeptidases"/>
    <property type="match status" value="1"/>
</dbReference>
<keyword evidence="10" id="KW-0732">Signal</keyword>
<keyword evidence="4" id="KW-0479">Metal-binding</keyword>
<dbReference type="GO" id="GO:0008237">
    <property type="term" value="F:metallopeptidase activity"/>
    <property type="evidence" value="ECO:0007669"/>
    <property type="project" value="UniProtKB-KW"/>
</dbReference>
<evidence type="ECO:0000256" key="1">
    <source>
        <dbReference type="ARBA" id="ARBA00001947"/>
    </source>
</evidence>
<keyword evidence="13" id="KW-1185">Reference proteome</keyword>
<dbReference type="Pfam" id="PF07687">
    <property type="entry name" value="M20_dimer"/>
    <property type="match status" value="1"/>
</dbReference>
<keyword evidence="7" id="KW-0224">Dipeptidase</keyword>
<dbReference type="PANTHER" id="PTHR43808">
    <property type="entry name" value="ACETYLORNITHINE DEACETYLASE"/>
    <property type="match status" value="1"/>
</dbReference>
<evidence type="ECO:0000256" key="5">
    <source>
        <dbReference type="ARBA" id="ARBA00022801"/>
    </source>
</evidence>
<keyword evidence="6" id="KW-0862">Zinc</keyword>
<dbReference type="GO" id="GO:0006508">
    <property type="term" value="P:proteolysis"/>
    <property type="evidence" value="ECO:0007669"/>
    <property type="project" value="UniProtKB-KW"/>
</dbReference>
<evidence type="ECO:0000313" key="12">
    <source>
        <dbReference type="EMBL" id="RIX83673.1"/>
    </source>
</evidence>
<dbReference type="OrthoDB" id="9761532at2"/>
<dbReference type="Pfam" id="PF01546">
    <property type="entry name" value="Peptidase_M20"/>
    <property type="match status" value="1"/>
</dbReference>
<feature type="signal peptide" evidence="10">
    <location>
        <begin position="1"/>
        <end position="26"/>
    </location>
</feature>
<comment type="similarity">
    <text evidence="2">Belongs to the peptidase M20A family.</text>
</comment>
<evidence type="ECO:0000313" key="13">
    <source>
        <dbReference type="Proteomes" id="UP000265619"/>
    </source>
</evidence>
<dbReference type="NCBIfam" id="TIGR01887">
    <property type="entry name" value="dipeptidaselike"/>
    <property type="match status" value="1"/>
</dbReference>
<proteinExistence type="inferred from homology"/>
<dbReference type="InterPro" id="IPR011650">
    <property type="entry name" value="Peptidase_M20_dimer"/>
</dbReference>
<evidence type="ECO:0000256" key="8">
    <source>
        <dbReference type="ARBA" id="ARBA00023049"/>
    </source>
</evidence>
<evidence type="ECO:0000259" key="11">
    <source>
        <dbReference type="Pfam" id="PF07687"/>
    </source>
</evidence>
<sequence>MQQFRFSLSALSLALAALAVGVPVGAETLKKPALDQLAAAWKGGRTAPDFKAFLVQAAQAQPGVQASVAAYSGGKALAGDDLVNIARLLGLYNRLQNQKAVIASIGTMVALPTVRNVQVPPHESPPMVAFGHLVEKMAKDFGLGYRNVDGRIFEVTLKGRGSEEFGILTHADVVPAVLSEWVLDDGTRLDPFAMTRVGDFLYGRGTIDDKGSIAAVLYAMKAVKDSGLPVERGVRLMIETTEETGGDAMQYYRNKTPLPAYNIVLDSKYPAVVAEKGSGALKVFFPAEATDPAATATTAITAMSGAASTNAIPQTATATLKGGDLAAVAAKLDAAKAAFVRKYEGQGGKFAIDIARGAEAIELKVTGTSAHGSRPEEGVNPVPRLALFLKESGVPLAANPYLRAVQYIDALYGTGYLGEKMGLGYQDDFMGPLTMSPTLVRMGADGRVEVTANVRMPRGRTPDELKAQVTAKVNGWATASQVKLELAYDQGNWMARDPKGAWLSTLLNIFGDTTGLEAKPVPTAGSTTAKLMPNAINFGPAMPGKKYTAHNAKEYKEVPDLDADMQMFTEMLVRIGNLQQMQ</sequence>
<evidence type="ECO:0000256" key="4">
    <source>
        <dbReference type="ARBA" id="ARBA00022723"/>
    </source>
</evidence>
<evidence type="ECO:0000256" key="7">
    <source>
        <dbReference type="ARBA" id="ARBA00022997"/>
    </source>
</evidence>
<keyword evidence="9" id="KW-0170">Cobalt</keyword>
<dbReference type="GO" id="GO:0008777">
    <property type="term" value="F:acetylornithine deacetylase activity"/>
    <property type="evidence" value="ECO:0007669"/>
    <property type="project" value="TreeGrafter"/>
</dbReference>